<protein>
    <recommendedName>
        <fullName evidence="1">Macroglobulin domain-containing protein</fullName>
    </recommendedName>
</protein>
<evidence type="ECO:0000313" key="2">
    <source>
        <dbReference type="EMBL" id="MBS2101215.1"/>
    </source>
</evidence>
<evidence type="ECO:0000259" key="1">
    <source>
        <dbReference type="Pfam" id="PF01835"/>
    </source>
</evidence>
<evidence type="ECO:0000313" key="3">
    <source>
        <dbReference type="Proteomes" id="UP000708576"/>
    </source>
</evidence>
<accession>A0ABS5K290</accession>
<reference evidence="2 3" key="1">
    <citation type="journal article" date="2015" name="Int. J. Syst. Evol. Microbiol.">
        <title>Carboxylicivirga linearis sp. nov., isolated from a sea cucumber culture pond.</title>
        <authorList>
            <person name="Wang F.Q."/>
            <person name="Zhou Y.X."/>
            <person name="Lin X.Z."/>
            <person name="Chen G.J."/>
            <person name="Du Z.J."/>
        </authorList>
    </citation>
    <scope>NUCLEOTIDE SEQUENCE [LARGE SCALE GENOMIC DNA]</scope>
    <source>
        <strain evidence="2 3">FB218</strain>
    </source>
</reference>
<dbReference type="EMBL" id="JAGUCO010000050">
    <property type="protein sequence ID" value="MBS2101215.1"/>
    <property type="molecule type" value="Genomic_DNA"/>
</dbReference>
<gene>
    <name evidence="2" type="ORF">KEM10_23215</name>
</gene>
<proteinExistence type="predicted"/>
<dbReference type="RefSeq" id="WP_244826126.1">
    <property type="nucleotide sequence ID" value="NZ_JAGUCO010000050.1"/>
</dbReference>
<feature type="non-terminal residue" evidence="2">
    <location>
        <position position="879"/>
    </location>
</feature>
<organism evidence="2 3">
    <name type="scientific">Carboxylicivirga linearis</name>
    <dbReference type="NCBI Taxonomy" id="1628157"/>
    <lineage>
        <taxon>Bacteria</taxon>
        <taxon>Pseudomonadati</taxon>
        <taxon>Bacteroidota</taxon>
        <taxon>Bacteroidia</taxon>
        <taxon>Marinilabiliales</taxon>
        <taxon>Marinilabiliaceae</taxon>
        <taxon>Carboxylicivirga</taxon>
    </lineage>
</organism>
<keyword evidence="3" id="KW-1185">Reference proteome</keyword>
<dbReference type="Proteomes" id="UP000708576">
    <property type="component" value="Unassembled WGS sequence"/>
</dbReference>
<sequence>MKLTNPKPSFITIAFLVLISLTLVSPVSAQNWEDIIKKLQLHQTLQHNEKVFVQTDRPIYLPGETLWFNAFIINAATQELNQTEVVLHVELLNPNKSIFLKEMFKIENGLAAGQLELKENTKPGKYYLVAYTNWMRNAGSEYYFSKEIIVSGEGERSHSTGISASSQQNNKLANEIGEVSEVKQQLQIEFYPEGGDLVAGISSKVAFEVRDALGMPQSFNGILVDDKGQIVTAAKTMWRGKGVFTLTPETNKQYFIKEVGQSDSLQTYPLSDALSEGLAMTVVDQDIENPLTITVSKSGSIADTTLFLLATQNGKVKDALIINMSGRETLTTELAKTEFNSGIVQLTLFDQNQMARAERLVFIKKEDALNIAINEDKLPEGSRDSVLLTMLVTSSDGDPVEGNFSIAVTDATRVPDKAYGSANINQYLSLYSDLPGLKLNDPILFEDTGESNFKSELLMLTNGWRRYQWEEVLTDSLTIPDYLEEPGIYVKGKVTSLWGKDNVPKGAEVTMIAGNVFDSYNDKLDENGEFTFIMHDFYDSKKVTFQTKNQKGKKKDFEIDILTNYQSDTIDQFDYLGQANSNDISLVNIDIHDIQISQDVLQKELNRVVVEDTFMVTTDVSIKEVDVSAESKKSTKAQMNEKYGVPNSSIGKIKVEELMEENSRYDGLFSLIYEAFPDLRISKYNVDKNEIEFKKANTHGFKFGTSGGLSNYNVNSEEHTDIQVIPEISFQLIGKQRHRFFVFVDGQMIAASNIRGVIRKAYRNYTLDDLIAIDPKDVQSIDLLFPDSELAKARLTDEARYYNGGDEIDRTVPGGINPFKYQSEIISTPVAVLSIYTKAGGGLYSTAAYKGISNVTIQGYKRTKEFYHYDYSTAFKDSV</sequence>
<feature type="domain" description="Macroglobulin" evidence="1">
    <location>
        <begin position="50"/>
        <end position="144"/>
    </location>
</feature>
<name>A0ABS5K290_9BACT</name>
<dbReference type="Gene3D" id="2.60.40.1930">
    <property type="match status" value="1"/>
</dbReference>
<dbReference type="Pfam" id="PF01835">
    <property type="entry name" value="MG2"/>
    <property type="match status" value="1"/>
</dbReference>
<dbReference type="InterPro" id="IPR002890">
    <property type="entry name" value="MG2"/>
</dbReference>
<comment type="caution">
    <text evidence="2">The sequence shown here is derived from an EMBL/GenBank/DDBJ whole genome shotgun (WGS) entry which is preliminary data.</text>
</comment>